<keyword evidence="7 13" id="KW-0479">Metal-binding</keyword>
<comment type="catalytic activity">
    <reaction evidence="12 13">
        <text>DNA(n) + a 2'-deoxyribonucleoside 5'-triphosphate = DNA(n+1) + diphosphate</text>
        <dbReference type="Rhea" id="RHEA:22508"/>
        <dbReference type="Rhea" id="RHEA-COMP:17339"/>
        <dbReference type="Rhea" id="RHEA-COMP:17340"/>
        <dbReference type="ChEBI" id="CHEBI:33019"/>
        <dbReference type="ChEBI" id="CHEBI:61560"/>
        <dbReference type="ChEBI" id="CHEBI:173112"/>
        <dbReference type="EC" id="2.7.7.49"/>
    </reaction>
</comment>
<comment type="similarity">
    <text evidence="1 13">Belongs to the reverse transcriptase family. Telomerase subfamily.</text>
</comment>
<dbReference type="SUPFAM" id="SSF56672">
    <property type="entry name" value="DNA/RNA polymerases"/>
    <property type="match status" value="1"/>
</dbReference>
<dbReference type="EMBL" id="LXFE01000143">
    <property type="protein sequence ID" value="OLL26842.1"/>
    <property type="molecule type" value="Genomic_DNA"/>
</dbReference>
<gene>
    <name evidence="15" type="ORF">NEOLI_000918</name>
</gene>
<feature type="domain" description="Reverse transcriptase" evidence="14">
    <location>
        <begin position="587"/>
        <end position="917"/>
    </location>
</feature>
<dbReference type="Pfam" id="PF21399">
    <property type="entry name" value="TERT_C"/>
    <property type="match status" value="1"/>
</dbReference>
<dbReference type="Pfam" id="PF12009">
    <property type="entry name" value="Telomerase_RBD"/>
    <property type="match status" value="1"/>
</dbReference>
<comment type="caution">
    <text evidence="15">The sequence shown here is derived from an EMBL/GenBank/DDBJ whole genome shotgun (WGS) entry which is preliminary data.</text>
</comment>
<keyword evidence="6 13" id="KW-0548">Nucleotidyltransferase</keyword>
<dbReference type="PANTHER" id="PTHR12066">
    <property type="entry name" value="TELOMERASE REVERSE TRANSCRIPTASE"/>
    <property type="match status" value="1"/>
</dbReference>
<dbReference type="InterPro" id="IPR021891">
    <property type="entry name" value="Telomerase_RBD"/>
</dbReference>
<dbReference type="GO" id="GO:0000781">
    <property type="term" value="C:chromosome, telomeric region"/>
    <property type="evidence" value="ECO:0007669"/>
    <property type="project" value="UniProtKB-SubCell"/>
</dbReference>
<dbReference type="Proteomes" id="UP000186594">
    <property type="component" value="Unassembled WGS sequence"/>
</dbReference>
<reference evidence="15 16" key="1">
    <citation type="submission" date="2016-04" db="EMBL/GenBank/DDBJ databases">
        <title>Evolutionary innovation and constraint leading to complex multicellularity in the Ascomycota.</title>
        <authorList>
            <person name="Cisse O."/>
            <person name="Nguyen A."/>
            <person name="Hewitt D.A."/>
            <person name="Jedd G."/>
            <person name="Stajich J.E."/>
        </authorList>
    </citation>
    <scope>NUCLEOTIDE SEQUENCE [LARGE SCALE GENOMIC DNA]</scope>
    <source>
        <strain evidence="15 16">DAH-3</strain>
    </source>
</reference>
<keyword evidence="10 13" id="KW-0695">RNA-directed DNA polymerase</keyword>
<keyword evidence="16" id="KW-1185">Reference proteome</keyword>
<evidence type="ECO:0000256" key="6">
    <source>
        <dbReference type="ARBA" id="ARBA00022695"/>
    </source>
</evidence>
<dbReference type="Gene3D" id="1.10.132.70">
    <property type="match status" value="1"/>
</dbReference>
<dbReference type="PANTHER" id="PTHR12066:SF0">
    <property type="entry name" value="TELOMERASE REVERSE TRANSCRIPTASE"/>
    <property type="match status" value="1"/>
</dbReference>
<dbReference type="GO" id="GO:0046872">
    <property type="term" value="F:metal ion binding"/>
    <property type="evidence" value="ECO:0007669"/>
    <property type="project" value="UniProtKB-KW"/>
</dbReference>
<dbReference type="OrthoDB" id="289721at2759"/>
<dbReference type="OMA" id="FDTIPQE"/>
<dbReference type="Pfam" id="PF11474">
    <property type="entry name" value="TEN_TERT"/>
    <property type="match status" value="1"/>
</dbReference>
<evidence type="ECO:0000256" key="10">
    <source>
        <dbReference type="ARBA" id="ARBA00022918"/>
    </source>
</evidence>
<keyword evidence="4 13" id="KW-0158">Chromosome</keyword>
<evidence type="ECO:0000256" key="8">
    <source>
        <dbReference type="ARBA" id="ARBA00022842"/>
    </source>
</evidence>
<dbReference type="InterPro" id="IPR049139">
    <property type="entry name" value="TERT_C"/>
</dbReference>
<dbReference type="InterPro" id="IPR049915">
    <property type="entry name" value="TERT_TEN"/>
</dbReference>
<organism evidence="15 16">
    <name type="scientific">Neolecta irregularis (strain DAH-3)</name>
    <dbReference type="NCBI Taxonomy" id="1198029"/>
    <lineage>
        <taxon>Eukaryota</taxon>
        <taxon>Fungi</taxon>
        <taxon>Dikarya</taxon>
        <taxon>Ascomycota</taxon>
        <taxon>Taphrinomycotina</taxon>
        <taxon>Neolectales</taxon>
        <taxon>Neolectaceae</taxon>
        <taxon>Neolecta</taxon>
    </lineage>
</organism>
<dbReference type="PROSITE" id="PS50878">
    <property type="entry name" value="RT_POL"/>
    <property type="match status" value="1"/>
</dbReference>
<dbReference type="GO" id="GO:0007004">
    <property type="term" value="P:telomere maintenance via telomerase"/>
    <property type="evidence" value="ECO:0007669"/>
    <property type="project" value="TreeGrafter"/>
</dbReference>
<evidence type="ECO:0000256" key="13">
    <source>
        <dbReference type="RuleBase" id="RU365061"/>
    </source>
</evidence>
<dbReference type="GO" id="GO:0070034">
    <property type="term" value="F:telomerase RNA binding"/>
    <property type="evidence" value="ECO:0007669"/>
    <property type="project" value="TreeGrafter"/>
</dbReference>
<dbReference type="SMART" id="SM00975">
    <property type="entry name" value="Telomerase_RBD"/>
    <property type="match status" value="1"/>
</dbReference>
<dbReference type="AlphaFoldDB" id="A0A1U7LWB7"/>
<dbReference type="CDD" id="cd01648">
    <property type="entry name" value="TERT"/>
    <property type="match status" value="1"/>
</dbReference>
<dbReference type="Gene3D" id="3.30.70.2630">
    <property type="match status" value="1"/>
</dbReference>
<evidence type="ECO:0000313" key="15">
    <source>
        <dbReference type="EMBL" id="OLL26842.1"/>
    </source>
</evidence>
<dbReference type="PRINTS" id="PR01365">
    <property type="entry name" value="TELOMERASERT"/>
</dbReference>
<dbReference type="InterPro" id="IPR043502">
    <property type="entry name" value="DNA/RNA_pol_sf"/>
</dbReference>
<dbReference type="GO" id="GO:0042162">
    <property type="term" value="F:telomeric DNA binding"/>
    <property type="evidence" value="ECO:0007669"/>
    <property type="project" value="TreeGrafter"/>
</dbReference>
<comment type="function">
    <text evidence="13">Telomerase is a ribonucleoprotein enzyme essential for the replication of chromosome termini in most eukaryotes. It elongates telomeres. It is a reverse transcriptase that adds simple sequence repeats to chromosome ends by copying a template sequence within the RNA component of the enzyme.</text>
</comment>
<dbReference type="Gene3D" id="1.10.357.90">
    <property type="match status" value="1"/>
</dbReference>
<keyword evidence="5 13" id="KW-0808">Transferase</keyword>
<evidence type="ECO:0000256" key="3">
    <source>
        <dbReference type="ARBA" id="ARBA00016182"/>
    </source>
</evidence>
<proteinExistence type="inferred from homology"/>
<protein>
    <recommendedName>
        <fullName evidence="3 13">Telomerase reverse transcriptase</fullName>
        <ecNumber evidence="2 13">2.7.7.49</ecNumber>
    </recommendedName>
    <alternativeName>
        <fullName evidence="13">Telomerase catalytic subunit</fullName>
    </alternativeName>
</protein>
<keyword evidence="11 13" id="KW-0539">Nucleus</keyword>
<dbReference type="STRING" id="1198029.A0A1U7LWB7"/>
<dbReference type="GO" id="GO:0000333">
    <property type="term" value="C:telomerase catalytic core complex"/>
    <property type="evidence" value="ECO:0007669"/>
    <property type="project" value="TreeGrafter"/>
</dbReference>
<evidence type="ECO:0000256" key="2">
    <source>
        <dbReference type="ARBA" id="ARBA00012493"/>
    </source>
</evidence>
<evidence type="ECO:0000256" key="12">
    <source>
        <dbReference type="ARBA" id="ARBA00048173"/>
    </source>
</evidence>
<evidence type="ECO:0000256" key="1">
    <source>
        <dbReference type="ARBA" id="ARBA00008001"/>
    </source>
</evidence>
<name>A0A1U7LWB7_NEOID</name>
<dbReference type="EC" id="2.7.7.49" evidence="2 13"/>
<evidence type="ECO:0000256" key="7">
    <source>
        <dbReference type="ARBA" id="ARBA00022723"/>
    </source>
</evidence>
<sequence length="1078" mass="125206">MPPFTSQYEPVSALSLLKRFYSSVVPLRIIVEFALPCVSFPQKDTSHLPKEHLHLIELLDGILVCSNGNSLPQPLHHIPSPPSASQTDVVYRVIRMLFKQGIKRKEKPNNLLTHGYIWGSDRVVVSAVGPAGAEFVSVFPNSHVSTLRNDTWQDLLHIIGEELMHLLLLSFSLFVRLEKDNYYQLTGTPLSDLKPLPIPTKIDKKRKIDLDDLAVPDFKRPPLPRNHKRAYSDSMCSEKPIKYPRLNSSHASSPNAIQFVRSRLFYARPAYNIKNEVQFGLRRIHIFNRYKNPDDLDHCSTILQYMFPRQFGLHNVFTCTVDRKKTIQPFQDYTVRDKEILSAARQKGYKIPTRLMDLLNVVSRMIKLHSRCSYSAMVKYYCPVPRLDGSVEYFHEEIIEHDSWPMSQAPLTVTNEAASIAISQLAYLSKKKSSLTELDSSHIEVSAFIRASISRVIPKTFWGSTRNFQVVMSYIDSFIRLRRYELFSLHQVLQNIKEMTWLSPKSMQLCQKTCHSDITKRKEILAEFIYWIFDSIVIPLLRSHFYISECAKTRNRVLYFRHDLWKKISEPALNHLKHSMFQDVPLIEATRILARRQLSFSFIRLLPKEAGVRPIMNLRRRGLRTEIRDNGSTHTYLQSSINSVLGPVHSILQFEKVWYNCALLDNAATRPIAPWSLCILYNRNVSKAKNVQKVSPPKLYFAKVDIQACFDTISQDQLLAIIEEMLTEDEYLLQKYASVCCKLDCPRRRFYTKARPSFELMQFEQFANELINDTMRHSILVDRVVYGLMEKSEVLNLLTQHITNNLVKIGKRYYRQVQGIPQGSVLSTILCNFFYGHFERRCIKFLTEQSGVSVLIRIVDDFLFITTDRNNAQEFLQIMHDVARLVGTREFPYCGNILNTETLDVRQDYSRYDGVHIKDTLTVEYNKNPGTAILSKIFNSMRLKGNAMFFDEEFNSRYTVLVNIFQNLILAAMRTHAYISFSPKPLGEYIKFVVSQILDFQCTIIRGLARNCKCSITNEGIKWLGYHAFLYVFAKKGRYIDVLRWLREMSKQSVKDDKGILVKAVHYRNLHVFQKIRY</sequence>
<evidence type="ECO:0000256" key="9">
    <source>
        <dbReference type="ARBA" id="ARBA00022895"/>
    </source>
</evidence>
<evidence type="ECO:0000256" key="11">
    <source>
        <dbReference type="ARBA" id="ARBA00023242"/>
    </source>
</evidence>
<evidence type="ECO:0000313" key="16">
    <source>
        <dbReference type="Proteomes" id="UP000186594"/>
    </source>
</evidence>
<evidence type="ECO:0000256" key="4">
    <source>
        <dbReference type="ARBA" id="ARBA00022454"/>
    </source>
</evidence>
<keyword evidence="8 13" id="KW-0460">Magnesium</keyword>
<comment type="subcellular location">
    <subcellularLocation>
        <location evidence="13">Nucleus</location>
    </subcellularLocation>
    <subcellularLocation>
        <location evidence="13">Chromosome</location>
        <location evidence="13">Telomere</location>
    </subcellularLocation>
</comment>
<keyword evidence="9 13" id="KW-0779">Telomere</keyword>
<dbReference type="InterPro" id="IPR003545">
    <property type="entry name" value="Telomerase_RT"/>
</dbReference>
<accession>A0A1U7LWB7</accession>
<dbReference type="GO" id="GO:0003720">
    <property type="term" value="F:telomerase activity"/>
    <property type="evidence" value="ECO:0007669"/>
    <property type="project" value="InterPro"/>
</dbReference>
<dbReference type="InterPro" id="IPR000477">
    <property type="entry name" value="RT_dom"/>
</dbReference>
<evidence type="ECO:0000259" key="14">
    <source>
        <dbReference type="PROSITE" id="PS50878"/>
    </source>
</evidence>
<evidence type="ECO:0000256" key="5">
    <source>
        <dbReference type="ARBA" id="ARBA00022679"/>
    </source>
</evidence>